<reference evidence="1" key="1">
    <citation type="submission" date="2020-04" db="EMBL/GenBank/DDBJ databases">
        <authorList>
            <person name="Alioto T."/>
            <person name="Alioto T."/>
            <person name="Gomez Garrido J."/>
        </authorList>
    </citation>
    <scope>NUCLEOTIDE SEQUENCE</scope>
    <source>
        <strain evidence="1">A484AB</strain>
    </source>
</reference>
<gene>
    <name evidence="1" type="ORF">PACLA_8A049778</name>
</gene>
<sequence length="335" mass="38915">MGDNALTHITIYVKNEFSINDTDKYIPSYEISEDSDDQVIVSDRIFPEAFQEWARDGGHIVQMPRQKTTQKRQRFILNFLNKIYEAPRKHRGTQSIRKAQRCVADTLKKQQCKKRTAHTEKCWIHLAKQNNLRIKPSNIIGGGKGLYSWKKQIPRGNNIGKFTGRITTKKELDQLYGDVTAKYAVCNRRGQCINSNYTTDGAPQFANDARKTPFRNNAQIRGRQIFRLKASDAISFNMARTKLPDLNATPHLKKRTAAVRKKQLQMRQTLSNPRAFLQQFGKRFLNEKKKAVKRKVVKRVQDTDRVLFGTQRGGQIQQTNRKTHNKIPVQYQYYQ</sequence>
<accession>A0A6S7FEY7</accession>
<name>A0A6S7FEY7_PARCT</name>
<protein>
    <submittedName>
        <fullName evidence="1">Uncharacterized protein</fullName>
    </submittedName>
</protein>
<organism evidence="1 2">
    <name type="scientific">Paramuricea clavata</name>
    <name type="common">Red gorgonian</name>
    <name type="synonym">Violescent sea-whip</name>
    <dbReference type="NCBI Taxonomy" id="317549"/>
    <lineage>
        <taxon>Eukaryota</taxon>
        <taxon>Metazoa</taxon>
        <taxon>Cnidaria</taxon>
        <taxon>Anthozoa</taxon>
        <taxon>Octocorallia</taxon>
        <taxon>Malacalcyonacea</taxon>
        <taxon>Plexauridae</taxon>
        <taxon>Paramuricea</taxon>
    </lineage>
</organism>
<dbReference type="Proteomes" id="UP001152795">
    <property type="component" value="Unassembled WGS sequence"/>
</dbReference>
<comment type="caution">
    <text evidence="1">The sequence shown here is derived from an EMBL/GenBank/DDBJ whole genome shotgun (WGS) entry which is preliminary data.</text>
</comment>
<dbReference type="InterPro" id="IPR046341">
    <property type="entry name" value="SET_dom_sf"/>
</dbReference>
<dbReference type="Gene3D" id="2.170.270.10">
    <property type="entry name" value="SET domain"/>
    <property type="match status" value="1"/>
</dbReference>
<proteinExistence type="predicted"/>
<dbReference type="EMBL" id="CACRXK020000082">
    <property type="protein sequence ID" value="CAB3977955.1"/>
    <property type="molecule type" value="Genomic_DNA"/>
</dbReference>
<evidence type="ECO:0000313" key="1">
    <source>
        <dbReference type="EMBL" id="CAB3977955.1"/>
    </source>
</evidence>
<keyword evidence="2" id="KW-1185">Reference proteome</keyword>
<dbReference type="AlphaFoldDB" id="A0A6S7FEY7"/>
<dbReference type="OrthoDB" id="5560686at2759"/>
<evidence type="ECO:0000313" key="2">
    <source>
        <dbReference type="Proteomes" id="UP001152795"/>
    </source>
</evidence>